<sequence>MANLNSAKTQKGTNEAMVKIPLSALRCIFRYPKENKIVCEISTDGIKRLNEAETLDEIINEARLDYALSNYKTFSSAKDLIAELHS</sequence>
<organism evidence="1 2">
    <name type="scientific">candidate division WWE3 bacterium CG09_land_8_20_14_0_10_39_24</name>
    <dbReference type="NCBI Taxonomy" id="1975088"/>
    <lineage>
        <taxon>Bacteria</taxon>
        <taxon>Katanobacteria</taxon>
    </lineage>
</organism>
<dbReference type="AlphaFoldDB" id="A0A2H0WJK1"/>
<evidence type="ECO:0000313" key="1">
    <source>
        <dbReference type="EMBL" id="PIS12863.1"/>
    </source>
</evidence>
<dbReference type="EMBL" id="PEZN01000027">
    <property type="protein sequence ID" value="PIS12863.1"/>
    <property type="molecule type" value="Genomic_DNA"/>
</dbReference>
<dbReference type="Proteomes" id="UP000230787">
    <property type="component" value="Unassembled WGS sequence"/>
</dbReference>
<gene>
    <name evidence="1" type="ORF">COT69_01845</name>
</gene>
<proteinExistence type="predicted"/>
<evidence type="ECO:0000313" key="2">
    <source>
        <dbReference type="Proteomes" id="UP000230787"/>
    </source>
</evidence>
<comment type="caution">
    <text evidence="1">The sequence shown here is derived from an EMBL/GenBank/DDBJ whole genome shotgun (WGS) entry which is preliminary data.</text>
</comment>
<name>A0A2H0WJK1_UNCKA</name>
<accession>A0A2H0WJK1</accession>
<reference evidence="2" key="1">
    <citation type="submission" date="2017-09" db="EMBL/GenBank/DDBJ databases">
        <title>Depth-based differentiation of microbial function through sediment-hosted aquifers and enrichment of novel symbionts in the deep terrestrial subsurface.</title>
        <authorList>
            <person name="Probst A.J."/>
            <person name="Ladd B."/>
            <person name="Jarett J.K."/>
            <person name="Geller-Mcgrath D.E."/>
            <person name="Sieber C.M.K."/>
            <person name="Emerson J.B."/>
            <person name="Anantharaman K."/>
            <person name="Thomas B.C."/>
            <person name="Malmstrom R."/>
            <person name="Stieglmeier M."/>
            <person name="Klingl A."/>
            <person name="Woyke T."/>
            <person name="Ryan C.M."/>
            <person name="Banfield J.F."/>
        </authorList>
    </citation>
    <scope>NUCLEOTIDE SEQUENCE [LARGE SCALE GENOMIC DNA]</scope>
</reference>
<protein>
    <submittedName>
        <fullName evidence="1">Uncharacterized protein</fullName>
    </submittedName>
</protein>